<dbReference type="PANTHER" id="PTHR46890:SF48">
    <property type="entry name" value="RNA-DIRECTED DNA POLYMERASE"/>
    <property type="match status" value="1"/>
</dbReference>
<evidence type="ECO:0000313" key="2">
    <source>
        <dbReference type="EMBL" id="KAL0361472.1"/>
    </source>
</evidence>
<proteinExistence type="predicted"/>
<evidence type="ECO:0000259" key="1">
    <source>
        <dbReference type="Pfam" id="PF00078"/>
    </source>
</evidence>
<protein>
    <recommendedName>
        <fullName evidence="1">Reverse transcriptase domain-containing protein</fullName>
    </recommendedName>
</protein>
<dbReference type="Pfam" id="PF00078">
    <property type="entry name" value="RVT_1"/>
    <property type="match status" value="1"/>
</dbReference>
<name>A0AAW2Q183_SESRA</name>
<dbReference type="EMBL" id="JACGWJ010000016">
    <property type="protein sequence ID" value="KAL0361472.1"/>
    <property type="molecule type" value="Genomic_DNA"/>
</dbReference>
<feature type="domain" description="Reverse transcriptase" evidence="1">
    <location>
        <begin position="5"/>
        <end position="122"/>
    </location>
</feature>
<organism evidence="2">
    <name type="scientific">Sesamum radiatum</name>
    <name type="common">Black benniseed</name>
    <dbReference type="NCBI Taxonomy" id="300843"/>
    <lineage>
        <taxon>Eukaryota</taxon>
        <taxon>Viridiplantae</taxon>
        <taxon>Streptophyta</taxon>
        <taxon>Embryophyta</taxon>
        <taxon>Tracheophyta</taxon>
        <taxon>Spermatophyta</taxon>
        <taxon>Magnoliopsida</taxon>
        <taxon>eudicotyledons</taxon>
        <taxon>Gunneridae</taxon>
        <taxon>Pentapetalae</taxon>
        <taxon>asterids</taxon>
        <taxon>lamiids</taxon>
        <taxon>Lamiales</taxon>
        <taxon>Pedaliaceae</taxon>
        <taxon>Sesamum</taxon>
    </lineage>
</organism>
<dbReference type="InterPro" id="IPR000477">
    <property type="entry name" value="RT_dom"/>
</dbReference>
<sequence>MQSAFVLGRLIPDNVLVAYEVNYHLAHKYKGNISHMSLKLDLSKTYDRVEWLFLERVLFRLGIDSHFLALIMLCVTSVSFSFSLNGTPVGYLLPGRGLRQGDLLSPYLFLFCAEAFNGLVRQAGEGGSIRGVRVSLWP</sequence>
<reference evidence="2" key="1">
    <citation type="submission" date="2020-06" db="EMBL/GenBank/DDBJ databases">
        <authorList>
            <person name="Li T."/>
            <person name="Hu X."/>
            <person name="Zhang T."/>
            <person name="Song X."/>
            <person name="Zhang H."/>
            <person name="Dai N."/>
            <person name="Sheng W."/>
            <person name="Hou X."/>
            <person name="Wei L."/>
        </authorList>
    </citation>
    <scope>NUCLEOTIDE SEQUENCE</scope>
    <source>
        <strain evidence="2">G02</strain>
        <tissue evidence="2">Leaf</tissue>
    </source>
</reference>
<dbReference type="PANTHER" id="PTHR46890">
    <property type="entry name" value="NON-LTR RETROLELEMENT REVERSE TRANSCRIPTASE-LIKE PROTEIN-RELATED"/>
    <property type="match status" value="1"/>
</dbReference>
<comment type="caution">
    <text evidence="2">The sequence shown here is derived from an EMBL/GenBank/DDBJ whole genome shotgun (WGS) entry which is preliminary data.</text>
</comment>
<dbReference type="InterPro" id="IPR052343">
    <property type="entry name" value="Retrotransposon-Effector_Assoc"/>
</dbReference>
<gene>
    <name evidence="2" type="ORF">Sradi_3831700</name>
</gene>
<reference evidence="2" key="2">
    <citation type="journal article" date="2024" name="Plant">
        <title>Genomic evolution and insights into agronomic trait innovations of Sesamum species.</title>
        <authorList>
            <person name="Miao H."/>
            <person name="Wang L."/>
            <person name="Qu L."/>
            <person name="Liu H."/>
            <person name="Sun Y."/>
            <person name="Le M."/>
            <person name="Wang Q."/>
            <person name="Wei S."/>
            <person name="Zheng Y."/>
            <person name="Lin W."/>
            <person name="Duan Y."/>
            <person name="Cao H."/>
            <person name="Xiong S."/>
            <person name="Wang X."/>
            <person name="Wei L."/>
            <person name="Li C."/>
            <person name="Ma Q."/>
            <person name="Ju M."/>
            <person name="Zhao R."/>
            <person name="Li G."/>
            <person name="Mu C."/>
            <person name="Tian Q."/>
            <person name="Mei H."/>
            <person name="Zhang T."/>
            <person name="Gao T."/>
            <person name="Zhang H."/>
        </authorList>
    </citation>
    <scope>NUCLEOTIDE SEQUENCE</scope>
    <source>
        <strain evidence="2">G02</strain>
    </source>
</reference>
<dbReference type="AlphaFoldDB" id="A0AAW2Q183"/>
<accession>A0AAW2Q183</accession>